<accession>A0ABY8J2S3</accession>
<name>A0ABY8J2S3_9BACI</name>
<evidence type="ECO:0000313" key="1">
    <source>
        <dbReference type="EMBL" id="WFT76381.1"/>
    </source>
</evidence>
<proteinExistence type="predicted"/>
<dbReference type="PIRSF" id="PIRSF024492">
    <property type="entry name" value="UCP024492"/>
    <property type="match status" value="1"/>
</dbReference>
<evidence type="ECO:0000313" key="2">
    <source>
        <dbReference type="Proteomes" id="UP001221597"/>
    </source>
</evidence>
<organism evidence="1 2">
    <name type="scientific">Halobacillus naozhouensis</name>
    <dbReference type="NCBI Taxonomy" id="554880"/>
    <lineage>
        <taxon>Bacteria</taxon>
        <taxon>Bacillati</taxon>
        <taxon>Bacillota</taxon>
        <taxon>Bacilli</taxon>
        <taxon>Bacillales</taxon>
        <taxon>Bacillaceae</taxon>
        <taxon>Halobacillus</taxon>
    </lineage>
</organism>
<dbReference type="Proteomes" id="UP001221597">
    <property type="component" value="Chromosome"/>
</dbReference>
<dbReference type="InterPro" id="IPR014519">
    <property type="entry name" value="UCP024492"/>
</dbReference>
<protein>
    <submittedName>
        <fullName evidence="1">DUF488 domain-containing protein</fullName>
    </submittedName>
</protein>
<dbReference type="EMBL" id="CP121671">
    <property type="protein sequence ID" value="WFT76381.1"/>
    <property type="molecule type" value="Genomic_DNA"/>
</dbReference>
<dbReference type="Pfam" id="PF04343">
    <property type="entry name" value="DUF488"/>
    <property type="match status" value="1"/>
</dbReference>
<dbReference type="PANTHER" id="PTHR39337:SF1">
    <property type="entry name" value="BLR5642 PROTEIN"/>
    <property type="match status" value="1"/>
</dbReference>
<dbReference type="PANTHER" id="PTHR39337">
    <property type="entry name" value="BLR5642 PROTEIN"/>
    <property type="match status" value="1"/>
</dbReference>
<gene>
    <name evidence="1" type="ORF">P9989_08470</name>
</gene>
<reference evidence="1 2" key="1">
    <citation type="submission" date="2023-04" db="EMBL/GenBank/DDBJ databases">
        <title>Genome sequence of Halobacillus naozhouensis KACC 21980.</title>
        <authorList>
            <person name="Kim S."/>
            <person name="Heo J."/>
            <person name="Kwon S.-W."/>
        </authorList>
    </citation>
    <scope>NUCLEOTIDE SEQUENCE [LARGE SCALE GENOMIC DNA]</scope>
    <source>
        <strain evidence="1 2">KCTC 13234</strain>
    </source>
</reference>
<dbReference type="InterPro" id="IPR007438">
    <property type="entry name" value="DUF488"/>
</dbReference>
<keyword evidence="2" id="KW-1185">Reference proteome</keyword>
<sequence>MKIYTIGHSDYSQEHFLEMLKKADIDFVADIRAFPASRKYPQYKKENMEQWLRETGIEYRHFPLLGGRRSQSSQTGEGLNDGWNNRSFHNYADYTLTEEFKSGLKKLKAQAKDSNLVYMCSEHHPARCHRLLVSNWLQANGWEVSHIIDGSKRGPELVSHELGKWGAMPIIEEDGTVVYPELEE</sequence>
<dbReference type="RefSeq" id="WP_283078335.1">
    <property type="nucleotide sequence ID" value="NZ_CP121671.1"/>
</dbReference>